<keyword evidence="5" id="KW-1185">Reference proteome</keyword>
<keyword evidence="3" id="KW-0812">Transmembrane</keyword>
<evidence type="ECO:0000256" key="2">
    <source>
        <dbReference type="ARBA" id="ARBA00023002"/>
    </source>
</evidence>
<keyword evidence="1" id="KW-0521">NADP</keyword>
<organism evidence="4 5">
    <name type="scientific">Cannabis sativa</name>
    <name type="common">Hemp</name>
    <name type="synonym">Marijuana</name>
    <dbReference type="NCBI Taxonomy" id="3483"/>
    <lineage>
        <taxon>Eukaryota</taxon>
        <taxon>Viridiplantae</taxon>
        <taxon>Streptophyta</taxon>
        <taxon>Embryophyta</taxon>
        <taxon>Tracheophyta</taxon>
        <taxon>Spermatophyta</taxon>
        <taxon>Magnoliopsida</taxon>
        <taxon>eudicotyledons</taxon>
        <taxon>Gunneridae</taxon>
        <taxon>Pentapetalae</taxon>
        <taxon>rosids</taxon>
        <taxon>fabids</taxon>
        <taxon>Rosales</taxon>
        <taxon>Cannabaceae</taxon>
        <taxon>Cannabis</taxon>
    </lineage>
</organism>
<sequence>MAEPKNYTNLEMRWSLEGKTALVTGGSRRIGHAIVEELAKFGAIVHTCCRKESELEKKRYGIRSEIPRIVGDHKQIIGLYKDNDRLRSFWRPSLSLLLIHLIKLGASLVNFILGGFQSFFQLGERKIGLESCRFGLKISISELHITSLAYPVSGCTAMVVLFDFPRKRVWYLQIHNSSTSRVESDGIFYPSPRRGNLRLKSELVKGGASSCLCCLVGDVSSEESPNFLFSMPLSVLVITA</sequence>
<gene>
    <name evidence="4" type="ORF">G4B88_001861</name>
</gene>
<dbReference type="Proteomes" id="UP000583929">
    <property type="component" value="Unassembled WGS sequence"/>
</dbReference>
<evidence type="ECO:0000313" key="5">
    <source>
        <dbReference type="Proteomes" id="UP000583929"/>
    </source>
</evidence>
<dbReference type="AlphaFoldDB" id="A0A7J6I272"/>
<evidence type="ECO:0000256" key="1">
    <source>
        <dbReference type="ARBA" id="ARBA00022857"/>
    </source>
</evidence>
<dbReference type="Gene3D" id="3.40.50.720">
    <property type="entry name" value="NAD(P)-binding Rossmann-like Domain"/>
    <property type="match status" value="1"/>
</dbReference>
<feature type="transmembrane region" description="Helical" evidence="3">
    <location>
        <begin position="94"/>
        <end position="116"/>
    </location>
</feature>
<reference evidence="4 5" key="1">
    <citation type="journal article" date="2020" name="bioRxiv">
        <title>Sequence and annotation of 42 cannabis genomes reveals extensive copy number variation in cannabinoid synthesis and pathogen resistance genes.</title>
        <authorList>
            <person name="Mckernan K.J."/>
            <person name="Helbert Y."/>
            <person name="Kane L.T."/>
            <person name="Ebling H."/>
            <person name="Zhang L."/>
            <person name="Liu B."/>
            <person name="Eaton Z."/>
            <person name="Mclaughlin S."/>
            <person name="Kingan S."/>
            <person name="Baybayan P."/>
            <person name="Concepcion G."/>
            <person name="Jordan M."/>
            <person name="Riva A."/>
            <person name="Barbazuk W."/>
            <person name="Harkins T."/>
        </authorList>
    </citation>
    <scope>NUCLEOTIDE SEQUENCE [LARGE SCALE GENOMIC DNA]</scope>
    <source>
        <strain evidence="5">cv. Jamaican Lion 4</strain>
        <tissue evidence="4">Leaf</tissue>
    </source>
</reference>
<protein>
    <submittedName>
        <fullName evidence="4">Uncharacterized protein</fullName>
    </submittedName>
</protein>
<dbReference type="SUPFAM" id="SSF51735">
    <property type="entry name" value="NAD(P)-binding Rossmann-fold domains"/>
    <property type="match status" value="1"/>
</dbReference>
<keyword evidence="3" id="KW-1133">Transmembrane helix</keyword>
<dbReference type="GO" id="GO:0016491">
    <property type="term" value="F:oxidoreductase activity"/>
    <property type="evidence" value="ECO:0007669"/>
    <property type="project" value="UniProtKB-KW"/>
</dbReference>
<comment type="caution">
    <text evidence="4">The sequence shown here is derived from an EMBL/GenBank/DDBJ whole genome shotgun (WGS) entry which is preliminary data.</text>
</comment>
<keyword evidence="2" id="KW-0560">Oxidoreductase</keyword>
<dbReference type="InterPro" id="IPR036291">
    <property type="entry name" value="NAD(P)-bd_dom_sf"/>
</dbReference>
<dbReference type="PANTHER" id="PTHR42898">
    <property type="entry name" value="TROPINONE REDUCTASE"/>
    <property type="match status" value="1"/>
</dbReference>
<evidence type="ECO:0000313" key="4">
    <source>
        <dbReference type="EMBL" id="KAF4401667.1"/>
    </source>
</evidence>
<accession>A0A7J6I272</accession>
<proteinExistence type="predicted"/>
<dbReference type="EMBL" id="JAATIQ010000012">
    <property type="protein sequence ID" value="KAF4401667.1"/>
    <property type="molecule type" value="Genomic_DNA"/>
</dbReference>
<keyword evidence="3" id="KW-0472">Membrane</keyword>
<name>A0A7J6I272_CANSA</name>
<dbReference type="PANTHER" id="PTHR42898:SF6">
    <property type="entry name" value="NADP-DEPENDENT MANNITOL DEHYDROGENASE"/>
    <property type="match status" value="1"/>
</dbReference>
<evidence type="ECO:0000256" key="3">
    <source>
        <dbReference type="SAM" id="Phobius"/>
    </source>
</evidence>
<dbReference type="InterPro" id="IPR045000">
    <property type="entry name" value="TR"/>
</dbReference>